<dbReference type="InterPro" id="IPR050523">
    <property type="entry name" value="AKR_Detox_Biosynth"/>
</dbReference>
<dbReference type="Proteomes" id="UP001315967">
    <property type="component" value="Chromosome"/>
</dbReference>
<evidence type="ECO:0000313" key="3">
    <source>
        <dbReference type="Proteomes" id="UP001315967"/>
    </source>
</evidence>
<dbReference type="PANTHER" id="PTHR43364">
    <property type="entry name" value="NADH-SPECIFIC METHYLGLYOXAL REDUCTASE-RELATED"/>
    <property type="match status" value="1"/>
</dbReference>
<evidence type="ECO:0000313" key="2">
    <source>
        <dbReference type="EMBL" id="UUX34964.1"/>
    </source>
</evidence>
<proteinExistence type="predicted"/>
<keyword evidence="3" id="KW-1185">Reference proteome</keyword>
<gene>
    <name evidence="2" type="ORF">NRE15_04780</name>
</gene>
<dbReference type="CDD" id="cd19092">
    <property type="entry name" value="AKR_BsYcsN_EcYdhF-like"/>
    <property type="match status" value="1"/>
</dbReference>
<dbReference type="InterPro" id="IPR023210">
    <property type="entry name" value="NADP_OxRdtase_dom"/>
</dbReference>
<dbReference type="InterPro" id="IPR036812">
    <property type="entry name" value="NAD(P)_OxRdtase_dom_sf"/>
</dbReference>
<reference evidence="2 3" key="1">
    <citation type="submission" date="2022-08" db="EMBL/GenBank/DDBJ databases">
        <title>Aerococcaceae sp. nov isolated from spoiled eye mask.</title>
        <authorList>
            <person name="Zhou G."/>
            <person name="Xie X.-B."/>
            <person name="Shi Q.-S."/>
            <person name="Wang Y.-S."/>
            <person name="Wen X."/>
            <person name="Peng H."/>
            <person name="Yang X.-J."/>
            <person name="Tao H.-B."/>
            <person name="Huang X.-M."/>
        </authorList>
    </citation>
    <scope>NUCLEOTIDE SEQUENCE [LARGE SCALE GENOMIC DNA]</scope>
    <source>
        <strain evidence="3">DM20194951</strain>
    </source>
</reference>
<dbReference type="Pfam" id="PF00248">
    <property type="entry name" value="Aldo_ket_red"/>
    <property type="match status" value="1"/>
</dbReference>
<organism evidence="2 3">
    <name type="scientific">Fundicoccus culcitae</name>
    <dbReference type="NCBI Taxonomy" id="2969821"/>
    <lineage>
        <taxon>Bacteria</taxon>
        <taxon>Bacillati</taxon>
        <taxon>Bacillota</taxon>
        <taxon>Bacilli</taxon>
        <taxon>Lactobacillales</taxon>
        <taxon>Aerococcaceae</taxon>
        <taxon>Fundicoccus</taxon>
    </lineage>
</organism>
<dbReference type="PRINTS" id="PR00069">
    <property type="entry name" value="ALDKETRDTASE"/>
</dbReference>
<dbReference type="PANTHER" id="PTHR43364:SF1">
    <property type="entry name" value="OXIDOREDUCTASE YDHF"/>
    <property type="match status" value="1"/>
</dbReference>
<dbReference type="Gene3D" id="3.20.20.100">
    <property type="entry name" value="NADP-dependent oxidoreductase domain"/>
    <property type="match status" value="1"/>
</dbReference>
<accession>A0ABY5P8V6</accession>
<name>A0ABY5P8V6_9LACT</name>
<protein>
    <submittedName>
        <fullName evidence="2">Aldo/keto reductase</fullName>
    </submittedName>
</protein>
<feature type="domain" description="NADP-dependent oxidoreductase" evidence="1">
    <location>
        <begin position="16"/>
        <end position="296"/>
    </location>
</feature>
<sequence>MKYMNVGSAEINASQVVLGCMRMNEKTVDESQSIIETAVNNGINFFDHADIYGRGASEELFGQALKNSEIKREDIFIQSKAGIRKGMFDFSKEHLMTTVEGSLKRLQTDYLDFLLLHRPDALYEPEEIAETFDLLKSQGKVRYFGVSNQNPYQIELLNKYLNVPITANQLQFGPAHTGMIDAGFNVNMLNDAGINRDGGILDYCRLHNITIQPWSPYQVDLGQGLFIKHPDYKELTQTLNEMAEEKGITLEALTIAWINRHPANMQPIIGTMNLDRITAIAQGADIQLSREEWYKIYLSAGNTLP</sequence>
<dbReference type="SUPFAM" id="SSF51430">
    <property type="entry name" value="NAD(P)-linked oxidoreductase"/>
    <property type="match status" value="1"/>
</dbReference>
<dbReference type="InterPro" id="IPR020471">
    <property type="entry name" value="AKR"/>
</dbReference>
<evidence type="ECO:0000259" key="1">
    <source>
        <dbReference type="Pfam" id="PF00248"/>
    </source>
</evidence>
<dbReference type="EMBL" id="CP102453">
    <property type="protein sequence ID" value="UUX34964.1"/>
    <property type="molecule type" value="Genomic_DNA"/>
</dbReference>
<dbReference type="RefSeq" id="WP_313794457.1">
    <property type="nucleotide sequence ID" value="NZ_CP102453.1"/>
</dbReference>